<gene>
    <name evidence="6" type="primary">IQD1</name>
    <name evidence="6" type="ORF">QJS10_CPB21g01197</name>
</gene>
<proteinExistence type="inferred from homology"/>
<comment type="caution">
    <text evidence="6">The sequence shown here is derived from an EMBL/GenBank/DDBJ whole genome shotgun (WGS) entry which is preliminary data.</text>
</comment>
<protein>
    <submittedName>
        <fullName evidence="6">Protein IQ-DOMAIN 1</fullName>
    </submittedName>
</protein>
<comment type="similarity">
    <text evidence="2">Belongs to the IQD family.</text>
</comment>
<evidence type="ECO:0000313" key="6">
    <source>
        <dbReference type="EMBL" id="KAK1283844.1"/>
    </source>
</evidence>
<dbReference type="AlphaFoldDB" id="A0AAV9C532"/>
<dbReference type="PANTHER" id="PTHR32295">
    <property type="entry name" value="IQ-DOMAIN 5-RELATED"/>
    <property type="match status" value="1"/>
</dbReference>
<dbReference type="PANTHER" id="PTHR32295:SF216">
    <property type="entry name" value="PROTEIN IQ-DOMAIN 3"/>
    <property type="match status" value="1"/>
</dbReference>
<feature type="compositionally biased region" description="Basic and acidic residues" evidence="4">
    <location>
        <begin position="18"/>
        <end position="27"/>
    </location>
</feature>
<evidence type="ECO:0000259" key="5">
    <source>
        <dbReference type="Pfam" id="PF13178"/>
    </source>
</evidence>
<reference evidence="6" key="1">
    <citation type="journal article" date="2023" name="Nat. Commun.">
        <title>Diploid and tetraploid genomes of Acorus and the evolution of monocots.</title>
        <authorList>
            <person name="Ma L."/>
            <person name="Liu K.W."/>
            <person name="Li Z."/>
            <person name="Hsiao Y.Y."/>
            <person name="Qi Y."/>
            <person name="Fu T."/>
            <person name="Tang G.D."/>
            <person name="Zhang D."/>
            <person name="Sun W.H."/>
            <person name="Liu D.K."/>
            <person name="Li Y."/>
            <person name="Chen G.Z."/>
            <person name="Liu X.D."/>
            <person name="Liao X.Y."/>
            <person name="Jiang Y.T."/>
            <person name="Yu X."/>
            <person name="Hao Y."/>
            <person name="Huang J."/>
            <person name="Zhao X.W."/>
            <person name="Ke S."/>
            <person name="Chen Y.Y."/>
            <person name="Wu W.L."/>
            <person name="Hsu J.L."/>
            <person name="Lin Y.F."/>
            <person name="Huang M.D."/>
            <person name="Li C.Y."/>
            <person name="Huang L."/>
            <person name="Wang Z.W."/>
            <person name="Zhao X."/>
            <person name="Zhong W.Y."/>
            <person name="Peng D.H."/>
            <person name="Ahmad S."/>
            <person name="Lan S."/>
            <person name="Zhang J.S."/>
            <person name="Tsai W.C."/>
            <person name="Van de Peer Y."/>
            <person name="Liu Z.J."/>
        </authorList>
    </citation>
    <scope>NUCLEOTIDE SEQUENCE</scope>
    <source>
        <strain evidence="6">CP</strain>
    </source>
</reference>
<comment type="subunit">
    <text evidence="3">Binds to multiple calmodulin (CaM) in the presence of Ca(2+) and CaM-like proteins.</text>
</comment>
<feature type="region of interest" description="Disordered" evidence="4">
    <location>
        <begin position="324"/>
        <end position="499"/>
    </location>
</feature>
<feature type="compositionally biased region" description="Pro residues" evidence="4">
    <location>
        <begin position="60"/>
        <end position="72"/>
    </location>
</feature>
<accession>A0AAV9C532</accession>
<feature type="compositionally biased region" description="Low complexity" evidence="4">
    <location>
        <begin position="42"/>
        <end position="59"/>
    </location>
</feature>
<dbReference type="SMART" id="SM00015">
    <property type="entry name" value="IQ"/>
    <property type="match status" value="1"/>
</dbReference>
<name>A0AAV9C532_ACOCL</name>
<dbReference type="EMBL" id="JAUJYO010000021">
    <property type="protein sequence ID" value="KAK1283844.1"/>
    <property type="molecule type" value="Genomic_DNA"/>
</dbReference>
<feature type="compositionally biased region" description="Polar residues" evidence="4">
    <location>
        <begin position="414"/>
        <end position="431"/>
    </location>
</feature>
<feature type="region of interest" description="Disordered" evidence="4">
    <location>
        <begin position="1"/>
        <end position="75"/>
    </location>
</feature>
<evidence type="ECO:0000256" key="1">
    <source>
        <dbReference type="ARBA" id="ARBA00022860"/>
    </source>
</evidence>
<organism evidence="6 7">
    <name type="scientific">Acorus calamus</name>
    <name type="common">Sweet flag</name>
    <dbReference type="NCBI Taxonomy" id="4465"/>
    <lineage>
        <taxon>Eukaryota</taxon>
        <taxon>Viridiplantae</taxon>
        <taxon>Streptophyta</taxon>
        <taxon>Embryophyta</taxon>
        <taxon>Tracheophyta</taxon>
        <taxon>Spermatophyta</taxon>
        <taxon>Magnoliopsida</taxon>
        <taxon>Liliopsida</taxon>
        <taxon>Acoraceae</taxon>
        <taxon>Acorus</taxon>
    </lineage>
</organism>
<evidence type="ECO:0000256" key="2">
    <source>
        <dbReference type="ARBA" id="ARBA00024341"/>
    </source>
</evidence>
<dbReference type="Pfam" id="PF00612">
    <property type="entry name" value="IQ"/>
    <property type="match status" value="1"/>
</dbReference>
<keyword evidence="7" id="KW-1185">Reference proteome</keyword>
<evidence type="ECO:0000313" key="7">
    <source>
        <dbReference type="Proteomes" id="UP001180020"/>
    </source>
</evidence>
<reference evidence="6" key="2">
    <citation type="submission" date="2023-06" db="EMBL/GenBank/DDBJ databases">
        <authorList>
            <person name="Ma L."/>
            <person name="Liu K.-W."/>
            <person name="Li Z."/>
            <person name="Hsiao Y.-Y."/>
            <person name="Qi Y."/>
            <person name="Fu T."/>
            <person name="Tang G."/>
            <person name="Zhang D."/>
            <person name="Sun W.-H."/>
            <person name="Liu D.-K."/>
            <person name="Li Y."/>
            <person name="Chen G.-Z."/>
            <person name="Liu X.-D."/>
            <person name="Liao X.-Y."/>
            <person name="Jiang Y.-T."/>
            <person name="Yu X."/>
            <person name="Hao Y."/>
            <person name="Huang J."/>
            <person name="Zhao X.-W."/>
            <person name="Ke S."/>
            <person name="Chen Y.-Y."/>
            <person name="Wu W.-L."/>
            <person name="Hsu J.-L."/>
            <person name="Lin Y.-F."/>
            <person name="Huang M.-D."/>
            <person name="Li C.-Y."/>
            <person name="Huang L."/>
            <person name="Wang Z.-W."/>
            <person name="Zhao X."/>
            <person name="Zhong W.-Y."/>
            <person name="Peng D.-H."/>
            <person name="Ahmad S."/>
            <person name="Lan S."/>
            <person name="Zhang J.-S."/>
            <person name="Tsai W.-C."/>
            <person name="Van De Peer Y."/>
            <person name="Liu Z.-J."/>
        </authorList>
    </citation>
    <scope>NUCLEOTIDE SEQUENCE</scope>
    <source>
        <strain evidence="6">CP</strain>
        <tissue evidence="6">Leaves</tissue>
    </source>
</reference>
<dbReference type="InterPro" id="IPR025064">
    <property type="entry name" value="DUF4005"/>
</dbReference>
<dbReference type="Gene3D" id="1.20.5.190">
    <property type="match status" value="1"/>
</dbReference>
<dbReference type="Pfam" id="PF13178">
    <property type="entry name" value="DUF4005"/>
    <property type="match status" value="1"/>
</dbReference>
<evidence type="ECO:0000256" key="3">
    <source>
        <dbReference type="ARBA" id="ARBA00024378"/>
    </source>
</evidence>
<dbReference type="GO" id="GO:0005516">
    <property type="term" value="F:calmodulin binding"/>
    <property type="evidence" value="ECO:0007669"/>
    <property type="project" value="UniProtKB-KW"/>
</dbReference>
<feature type="domain" description="DUF4005" evidence="5">
    <location>
        <begin position="395"/>
        <end position="461"/>
    </location>
</feature>
<sequence>MGKKGNWFGAVKRVFSPESKEKKEQGNHRSKKKWGFGKSRSADPSSSSLETSSSAGPPASQKPPTPAPPPPNEQVKITDAENEQSKHAYSVAIATAVAAEAAVAAAQAAAEVVRLTTPTSRYSGKSREDIAAIKIQTAFRGYLARRALRALRGLVRLKALIDGQSVKRQATTTLRCMQTLARVQSQIRSRRIRMTEENLALQRQLQLKCEREHENFRASMGDDWDDSMQSKEQIETSLLHKQEAAIRRERALAYAFTHQQMLKNPSRSVNPMFMDPNNPQWGWSWLERWMAARPWESRSATDREPDSQASVKSASISVGGEITKAYARRDLTPDRPPLAQKLSRPASRHSPSTPSKASSITGKIKPASPRGGWGQDDDSRSMLSLQSHRQHSIAGSSVRDDESLASSPAVPNYMTPTQSAKAKSRLQSPLSNERPEMTPDRVSVGSVKKRLSFPAAEKHGMLPAVPRRHSGPPKVDIGSASVKDIAVNSEISVGNGGSK</sequence>
<keyword evidence="1" id="KW-0112">Calmodulin-binding</keyword>
<dbReference type="Proteomes" id="UP001180020">
    <property type="component" value="Unassembled WGS sequence"/>
</dbReference>
<feature type="compositionally biased region" description="Polar residues" evidence="4">
    <location>
        <begin position="349"/>
        <end position="361"/>
    </location>
</feature>
<evidence type="ECO:0000256" key="4">
    <source>
        <dbReference type="SAM" id="MobiDB-lite"/>
    </source>
</evidence>
<dbReference type="PROSITE" id="PS50096">
    <property type="entry name" value="IQ"/>
    <property type="match status" value="1"/>
</dbReference>
<dbReference type="InterPro" id="IPR000048">
    <property type="entry name" value="IQ_motif_EF-hand-BS"/>
</dbReference>